<keyword evidence="4" id="KW-0472">Membrane</keyword>
<sequence>LQLVQSYEDYEYFKDGDIIIGGVITITTMFDDYTTQARFEIILETASIGGYLVTNLRKRGCSSHRGEENKLLYPEYVQSIINYYHLLNFMFGIGKINLNPSILPNITLGYHLYDSCKDPRKAVKSVLQILSGPRRTVPNYYCINGRSKLAGIIGDYHSITTMPIAQILGVFGYSQ</sequence>
<dbReference type="PANTHER" id="PTHR24061">
    <property type="entry name" value="CALCIUM-SENSING RECEPTOR-RELATED"/>
    <property type="match status" value="1"/>
</dbReference>
<evidence type="ECO:0000256" key="4">
    <source>
        <dbReference type="ARBA" id="ARBA00023136"/>
    </source>
</evidence>
<dbReference type="Proteomes" id="UP001295444">
    <property type="component" value="Chromosome 06"/>
</dbReference>
<dbReference type="InterPro" id="IPR028082">
    <property type="entry name" value="Peripla_BP_I"/>
</dbReference>
<evidence type="ECO:0000256" key="3">
    <source>
        <dbReference type="ARBA" id="ARBA00022989"/>
    </source>
</evidence>
<dbReference type="GO" id="GO:0005886">
    <property type="term" value="C:plasma membrane"/>
    <property type="evidence" value="ECO:0007669"/>
    <property type="project" value="TreeGrafter"/>
</dbReference>
<dbReference type="GO" id="GO:0004930">
    <property type="term" value="F:G protein-coupled receptor activity"/>
    <property type="evidence" value="ECO:0007669"/>
    <property type="project" value="InterPro"/>
</dbReference>
<feature type="domain" description="Receptor ligand binding region" evidence="5">
    <location>
        <begin position="95"/>
        <end position="171"/>
    </location>
</feature>
<evidence type="ECO:0000313" key="7">
    <source>
        <dbReference type="Proteomes" id="UP001295444"/>
    </source>
</evidence>
<keyword evidence="7" id="KW-1185">Reference proteome</keyword>
<accession>A0AAD1SET7</accession>
<dbReference type="Gene3D" id="3.40.50.2300">
    <property type="match status" value="1"/>
</dbReference>
<name>A0AAD1SET7_PELCU</name>
<dbReference type="Pfam" id="PF01094">
    <property type="entry name" value="ANF_receptor"/>
    <property type="match status" value="1"/>
</dbReference>
<dbReference type="EMBL" id="OW240917">
    <property type="protein sequence ID" value="CAH2299348.1"/>
    <property type="molecule type" value="Genomic_DNA"/>
</dbReference>
<dbReference type="SUPFAM" id="SSF53822">
    <property type="entry name" value="Periplasmic binding protein-like I"/>
    <property type="match status" value="1"/>
</dbReference>
<reference evidence="6" key="1">
    <citation type="submission" date="2022-03" db="EMBL/GenBank/DDBJ databases">
        <authorList>
            <person name="Alioto T."/>
            <person name="Alioto T."/>
            <person name="Gomez Garrido J."/>
        </authorList>
    </citation>
    <scope>NUCLEOTIDE SEQUENCE</scope>
</reference>
<proteinExistence type="predicted"/>
<evidence type="ECO:0000256" key="1">
    <source>
        <dbReference type="ARBA" id="ARBA00004370"/>
    </source>
</evidence>
<dbReference type="InterPro" id="IPR000068">
    <property type="entry name" value="GPCR_3_Ca_sens_rcpt-rel"/>
</dbReference>
<dbReference type="AlphaFoldDB" id="A0AAD1SET7"/>
<protein>
    <recommendedName>
        <fullName evidence="5">Receptor ligand binding region domain-containing protein</fullName>
    </recommendedName>
</protein>
<dbReference type="PANTHER" id="PTHR24061:SF592">
    <property type="entry name" value="VOMERONASAL TYPE-2 RECEPTOR 116-LIKE"/>
    <property type="match status" value="1"/>
</dbReference>
<comment type="subcellular location">
    <subcellularLocation>
        <location evidence="1">Membrane</location>
    </subcellularLocation>
</comment>
<keyword evidence="2" id="KW-0812">Transmembrane</keyword>
<gene>
    <name evidence="6" type="ORF">PECUL_23A053872</name>
</gene>
<feature type="non-terminal residue" evidence="6">
    <location>
        <position position="175"/>
    </location>
</feature>
<evidence type="ECO:0000256" key="2">
    <source>
        <dbReference type="ARBA" id="ARBA00022692"/>
    </source>
</evidence>
<evidence type="ECO:0000313" key="6">
    <source>
        <dbReference type="EMBL" id="CAH2299348.1"/>
    </source>
</evidence>
<feature type="non-terminal residue" evidence="6">
    <location>
        <position position="1"/>
    </location>
</feature>
<keyword evidence="3" id="KW-1133">Transmembrane helix</keyword>
<dbReference type="InterPro" id="IPR001828">
    <property type="entry name" value="ANF_lig-bd_rcpt"/>
</dbReference>
<organism evidence="6 7">
    <name type="scientific">Pelobates cultripes</name>
    <name type="common">Western spadefoot toad</name>
    <dbReference type="NCBI Taxonomy" id="61616"/>
    <lineage>
        <taxon>Eukaryota</taxon>
        <taxon>Metazoa</taxon>
        <taxon>Chordata</taxon>
        <taxon>Craniata</taxon>
        <taxon>Vertebrata</taxon>
        <taxon>Euteleostomi</taxon>
        <taxon>Amphibia</taxon>
        <taxon>Batrachia</taxon>
        <taxon>Anura</taxon>
        <taxon>Pelobatoidea</taxon>
        <taxon>Pelobatidae</taxon>
        <taxon>Pelobates</taxon>
    </lineage>
</organism>
<evidence type="ECO:0000259" key="5">
    <source>
        <dbReference type="Pfam" id="PF01094"/>
    </source>
</evidence>